<reference evidence="2" key="1">
    <citation type="journal article" date="2022" name="bioRxiv">
        <title>Sequencing and chromosome-scale assembly of the giantPleurodeles waltlgenome.</title>
        <authorList>
            <person name="Brown T."/>
            <person name="Elewa A."/>
            <person name="Iarovenko S."/>
            <person name="Subramanian E."/>
            <person name="Araus A.J."/>
            <person name="Petzold A."/>
            <person name="Susuki M."/>
            <person name="Suzuki K.-i.T."/>
            <person name="Hayashi T."/>
            <person name="Toyoda A."/>
            <person name="Oliveira C."/>
            <person name="Osipova E."/>
            <person name="Leigh N.D."/>
            <person name="Simon A."/>
            <person name="Yun M.H."/>
        </authorList>
    </citation>
    <scope>NUCLEOTIDE SEQUENCE</scope>
    <source>
        <strain evidence="2">20211129_DDA</strain>
        <tissue evidence="2">Liver</tissue>
    </source>
</reference>
<gene>
    <name evidence="2" type="ORF">NDU88_000593</name>
</gene>
<dbReference type="AlphaFoldDB" id="A0AAV7NHN4"/>
<evidence type="ECO:0000313" key="2">
    <source>
        <dbReference type="EMBL" id="KAJ1112325.1"/>
    </source>
</evidence>
<keyword evidence="3" id="KW-1185">Reference proteome</keyword>
<evidence type="ECO:0000313" key="3">
    <source>
        <dbReference type="Proteomes" id="UP001066276"/>
    </source>
</evidence>
<evidence type="ECO:0000256" key="1">
    <source>
        <dbReference type="SAM" id="MobiDB-lite"/>
    </source>
</evidence>
<name>A0AAV7NHN4_PLEWA</name>
<accession>A0AAV7NHN4</accession>
<protein>
    <submittedName>
        <fullName evidence="2">Uncharacterized protein</fullName>
    </submittedName>
</protein>
<dbReference type="Proteomes" id="UP001066276">
    <property type="component" value="Chromosome 8"/>
</dbReference>
<organism evidence="2 3">
    <name type="scientific">Pleurodeles waltl</name>
    <name type="common">Iberian ribbed newt</name>
    <dbReference type="NCBI Taxonomy" id="8319"/>
    <lineage>
        <taxon>Eukaryota</taxon>
        <taxon>Metazoa</taxon>
        <taxon>Chordata</taxon>
        <taxon>Craniata</taxon>
        <taxon>Vertebrata</taxon>
        <taxon>Euteleostomi</taxon>
        <taxon>Amphibia</taxon>
        <taxon>Batrachia</taxon>
        <taxon>Caudata</taxon>
        <taxon>Salamandroidea</taxon>
        <taxon>Salamandridae</taxon>
        <taxon>Pleurodelinae</taxon>
        <taxon>Pleurodeles</taxon>
    </lineage>
</organism>
<sequence>MYAMLGLQKGLLAGPPLGRSGLSQAPGAAAAEPRVRPDRDKKTRGLKKRGERPYAKSELPPPANVRGPRGQ</sequence>
<dbReference type="EMBL" id="JANPWB010000012">
    <property type="protein sequence ID" value="KAJ1112325.1"/>
    <property type="molecule type" value="Genomic_DNA"/>
</dbReference>
<feature type="region of interest" description="Disordered" evidence="1">
    <location>
        <begin position="1"/>
        <end position="71"/>
    </location>
</feature>
<feature type="compositionally biased region" description="Basic and acidic residues" evidence="1">
    <location>
        <begin position="33"/>
        <end position="43"/>
    </location>
</feature>
<proteinExistence type="predicted"/>
<comment type="caution">
    <text evidence="2">The sequence shown here is derived from an EMBL/GenBank/DDBJ whole genome shotgun (WGS) entry which is preliminary data.</text>
</comment>